<organism evidence="1 2">
    <name type="scientific">Citrullus colocynthis</name>
    <name type="common">colocynth</name>
    <dbReference type="NCBI Taxonomy" id="252529"/>
    <lineage>
        <taxon>Eukaryota</taxon>
        <taxon>Viridiplantae</taxon>
        <taxon>Streptophyta</taxon>
        <taxon>Embryophyta</taxon>
        <taxon>Tracheophyta</taxon>
        <taxon>Spermatophyta</taxon>
        <taxon>Magnoliopsida</taxon>
        <taxon>eudicotyledons</taxon>
        <taxon>Gunneridae</taxon>
        <taxon>Pentapetalae</taxon>
        <taxon>rosids</taxon>
        <taxon>fabids</taxon>
        <taxon>Cucurbitales</taxon>
        <taxon>Cucurbitaceae</taxon>
        <taxon>Benincaseae</taxon>
        <taxon>Citrullus</taxon>
    </lineage>
</organism>
<evidence type="ECO:0000313" key="2">
    <source>
        <dbReference type="Proteomes" id="UP001642487"/>
    </source>
</evidence>
<accession>A0ABP0YBB0</accession>
<gene>
    <name evidence="1" type="ORF">CITCOLO1_LOCUS9591</name>
</gene>
<sequence length="86" mass="10231">MAGIRFSEGNRAFPKQIRPNRKPGSFFRFHIVQQRRLAEAANDVVYPPLLCLPLRYSFFRFCLFIHIVHRRSSASKHHFLNPHRKV</sequence>
<name>A0ABP0YBB0_9ROSI</name>
<proteinExistence type="predicted"/>
<evidence type="ECO:0000313" key="1">
    <source>
        <dbReference type="EMBL" id="CAK9317679.1"/>
    </source>
</evidence>
<dbReference type="EMBL" id="OZ021737">
    <property type="protein sequence ID" value="CAK9317679.1"/>
    <property type="molecule type" value="Genomic_DNA"/>
</dbReference>
<dbReference type="Proteomes" id="UP001642487">
    <property type="component" value="Chromosome 3"/>
</dbReference>
<protein>
    <submittedName>
        <fullName evidence="1">Uncharacterized protein</fullName>
    </submittedName>
</protein>
<reference evidence="1 2" key="1">
    <citation type="submission" date="2024-03" db="EMBL/GenBank/DDBJ databases">
        <authorList>
            <person name="Gkanogiannis A."/>
            <person name="Becerra Lopez-Lavalle L."/>
        </authorList>
    </citation>
    <scope>NUCLEOTIDE SEQUENCE [LARGE SCALE GENOMIC DNA]</scope>
</reference>
<keyword evidence="2" id="KW-1185">Reference proteome</keyword>